<gene>
    <name evidence="2" type="ORF">CEXT_623881</name>
</gene>
<sequence length="100" mass="11899">MSWIWKSVISPMTFWLLIKTLQNLITTEIIGFTSNVKKLIKILNNAKKNWQTSKNPNDKTILNIRKAFKDYSDKLWKEKLEDLQTDDGSFWNHTKYFKSS</sequence>
<evidence type="ECO:0000313" key="2">
    <source>
        <dbReference type="EMBL" id="GIX71058.1"/>
    </source>
</evidence>
<dbReference type="AlphaFoldDB" id="A0AAV4MGN4"/>
<dbReference type="Proteomes" id="UP001054945">
    <property type="component" value="Unassembled WGS sequence"/>
</dbReference>
<evidence type="ECO:0000313" key="3">
    <source>
        <dbReference type="Proteomes" id="UP001054945"/>
    </source>
</evidence>
<accession>A0AAV4MGN4</accession>
<comment type="caution">
    <text evidence="2">The sequence shown here is derived from an EMBL/GenBank/DDBJ whole genome shotgun (WGS) entry which is preliminary data.</text>
</comment>
<protein>
    <submittedName>
        <fullName evidence="2">Uncharacterized protein</fullName>
    </submittedName>
</protein>
<reference evidence="2 3" key="1">
    <citation type="submission" date="2021-06" db="EMBL/GenBank/DDBJ databases">
        <title>Caerostris extrusa draft genome.</title>
        <authorList>
            <person name="Kono N."/>
            <person name="Arakawa K."/>
        </authorList>
    </citation>
    <scope>NUCLEOTIDE SEQUENCE [LARGE SCALE GENOMIC DNA]</scope>
</reference>
<keyword evidence="3" id="KW-1185">Reference proteome</keyword>
<proteinExistence type="predicted"/>
<feature type="signal peptide" evidence="1">
    <location>
        <begin position="1"/>
        <end position="27"/>
    </location>
</feature>
<name>A0AAV4MGN4_CAEEX</name>
<feature type="chain" id="PRO_5043562513" evidence="1">
    <location>
        <begin position="28"/>
        <end position="100"/>
    </location>
</feature>
<organism evidence="2 3">
    <name type="scientific">Caerostris extrusa</name>
    <name type="common">Bark spider</name>
    <name type="synonym">Caerostris bankana</name>
    <dbReference type="NCBI Taxonomy" id="172846"/>
    <lineage>
        <taxon>Eukaryota</taxon>
        <taxon>Metazoa</taxon>
        <taxon>Ecdysozoa</taxon>
        <taxon>Arthropoda</taxon>
        <taxon>Chelicerata</taxon>
        <taxon>Arachnida</taxon>
        <taxon>Araneae</taxon>
        <taxon>Araneomorphae</taxon>
        <taxon>Entelegynae</taxon>
        <taxon>Araneoidea</taxon>
        <taxon>Araneidae</taxon>
        <taxon>Caerostris</taxon>
    </lineage>
</organism>
<keyword evidence="1" id="KW-0732">Signal</keyword>
<dbReference type="EMBL" id="BPLR01002185">
    <property type="protein sequence ID" value="GIX71058.1"/>
    <property type="molecule type" value="Genomic_DNA"/>
</dbReference>
<evidence type="ECO:0000256" key="1">
    <source>
        <dbReference type="SAM" id="SignalP"/>
    </source>
</evidence>